<evidence type="ECO:0000259" key="1">
    <source>
        <dbReference type="Pfam" id="PF06506"/>
    </source>
</evidence>
<dbReference type="Pfam" id="PF06506">
    <property type="entry name" value="PrpR_N"/>
    <property type="match status" value="1"/>
</dbReference>
<dbReference type="SUPFAM" id="SSF159800">
    <property type="entry name" value="PrpR receptor domain-like"/>
    <property type="match status" value="1"/>
</dbReference>
<sequence>MTKPIAFIAPYKKLAELFDDVCRELKKDIHIEIGDLDEGVRKAVELEEKGFDVVISRGGTAAAMKGELINLSVVEIQVSGFDLIRVLQQAKEHTDKIAIVGFNPFTDGIKDLGDIFNIELNVITLDFDCFHHTDSIKTKLEDIKKMGINWVVGDTISVKTAKELGLNALLIRSGKEALIQALFEAERCWKVKRRG</sequence>
<feature type="domain" description="Signal transduction response regulator propionate catabolism activator N-terminal" evidence="1">
    <location>
        <begin position="25"/>
        <end position="194"/>
    </location>
</feature>
<protein>
    <recommendedName>
        <fullName evidence="1">Signal transduction response regulator propionate catabolism activator N-terminal domain-containing protein</fullName>
    </recommendedName>
</protein>
<comment type="caution">
    <text evidence="2">The sequence shown here is derived from an EMBL/GenBank/DDBJ whole genome shotgun (WGS) entry which is preliminary data.</text>
</comment>
<proteinExistence type="predicted"/>
<organism evidence="2">
    <name type="scientific">marine sediment metagenome</name>
    <dbReference type="NCBI Taxonomy" id="412755"/>
    <lineage>
        <taxon>unclassified sequences</taxon>
        <taxon>metagenomes</taxon>
        <taxon>ecological metagenomes</taxon>
    </lineage>
</organism>
<gene>
    <name evidence="2" type="ORF">LCGC14_2820200</name>
</gene>
<accession>A0A0F9AQM3</accession>
<dbReference type="GO" id="GO:0000156">
    <property type="term" value="F:phosphorelay response regulator activity"/>
    <property type="evidence" value="ECO:0007669"/>
    <property type="project" value="InterPro"/>
</dbReference>
<reference evidence="2" key="1">
    <citation type="journal article" date="2015" name="Nature">
        <title>Complex archaea that bridge the gap between prokaryotes and eukaryotes.</title>
        <authorList>
            <person name="Spang A."/>
            <person name="Saw J.H."/>
            <person name="Jorgensen S.L."/>
            <person name="Zaremba-Niedzwiedzka K."/>
            <person name="Martijn J."/>
            <person name="Lind A.E."/>
            <person name="van Eijk R."/>
            <person name="Schleper C."/>
            <person name="Guy L."/>
            <person name="Ettema T.J."/>
        </authorList>
    </citation>
    <scope>NUCLEOTIDE SEQUENCE</scope>
</reference>
<dbReference type="GO" id="GO:0005524">
    <property type="term" value="F:ATP binding"/>
    <property type="evidence" value="ECO:0007669"/>
    <property type="project" value="InterPro"/>
</dbReference>
<dbReference type="InterPro" id="IPR010524">
    <property type="entry name" value="Sig_transdc_resp-reg_PrpR_N"/>
</dbReference>
<dbReference type="GO" id="GO:0003677">
    <property type="term" value="F:DNA binding"/>
    <property type="evidence" value="ECO:0007669"/>
    <property type="project" value="InterPro"/>
</dbReference>
<evidence type="ECO:0000313" key="2">
    <source>
        <dbReference type="EMBL" id="KKK80769.1"/>
    </source>
</evidence>
<dbReference type="EMBL" id="LAZR01053428">
    <property type="protein sequence ID" value="KKK80769.1"/>
    <property type="molecule type" value="Genomic_DNA"/>
</dbReference>
<name>A0A0F9AQM3_9ZZZZ</name>
<dbReference type="Gene3D" id="3.40.50.10660">
    <property type="entry name" value="PrpR receptor domain-like"/>
    <property type="match status" value="1"/>
</dbReference>
<dbReference type="Gene3D" id="3.40.50.2300">
    <property type="match status" value="1"/>
</dbReference>
<dbReference type="AlphaFoldDB" id="A0A0F9AQM3"/>